<feature type="compositionally biased region" description="Basic and acidic residues" evidence="2">
    <location>
        <begin position="75"/>
        <end position="84"/>
    </location>
</feature>
<reference evidence="3" key="1">
    <citation type="submission" date="2021-05" db="EMBL/GenBank/DDBJ databases">
        <authorList>
            <person name="Tigano A."/>
        </authorList>
    </citation>
    <scope>NUCLEOTIDE SEQUENCE</scope>
</reference>
<organism evidence="3 4">
    <name type="scientific">Menidia menidia</name>
    <name type="common">Atlantic silverside</name>
    <dbReference type="NCBI Taxonomy" id="238744"/>
    <lineage>
        <taxon>Eukaryota</taxon>
        <taxon>Metazoa</taxon>
        <taxon>Chordata</taxon>
        <taxon>Craniata</taxon>
        <taxon>Vertebrata</taxon>
        <taxon>Euteleostomi</taxon>
        <taxon>Actinopterygii</taxon>
        <taxon>Neopterygii</taxon>
        <taxon>Teleostei</taxon>
        <taxon>Neoteleostei</taxon>
        <taxon>Acanthomorphata</taxon>
        <taxon>Ovalentaria</taxon>
        <taxon>Atherinomorphae</taxon>
        <taxon>Atheriniformes</taxon>
        <taxon>Atherinopsidae</taxon>
        <taxon>Menidiinae</taxon>
        <taxon>Menidia</taxon>
    </lineage>
</organism>
<dbReference type="EMBL" id="CAJRST010033334">
    <property type="protein sequence ID" value="CAG5978749.1"/>
    <property type="molecule type" value="Genomic_DNA"/>
</dbReference>
<dbReference type="GO" id="GO:0006915">
    <property type="term" value="P:apoptotic process"/>
    <property type="evidence" value="ECO:0007669"/>
    <property type="project" value="UniProtKB-KW"/>
</dbReference>
<accession>A0A8S4BGR7</accession>
<dbReference type="AlphaFoldDB" id="A0A8S4BGR7"/>
<feature type="region of interest" description="Disordered" evidence="2">
    <location>
        <begin position="98"/>
        <end position="117"/>
    </location>
</feature>
<proteinExistence type="predicted"/>
<keyword evidence="1" id="KW-0053">Apoptosis</keyword>
<gene>
    <name evidence="3" type="ORF">MMEN_LOCUS16047</name>
</gene>
<evidence type="ECO:0000313" key="3">
    <source>
        <dbReference type="EMBL" id="CAG5978749.1"/>
    </source>
</evidence>
<dbReference type="OrthoDB" id="9836802at2759"/>
<evidence type="ECO:0000313" key="4">
    <source>
        <dbReference type="Proteomes" id="UP000677803"/>
    </source>
</evidence>
<feature type="region of interest" description="Disordered" evidence="2">
    <location>
        <begin position="60"/>
        <end position="84"/>
    </location>
</feature>
<dbReference type="Proteomes" id="UP000677803">
    <property type="component" value="Unassembled WGS sequence"/>
</dbReference>
<feature type="compositionally biased region" description="Basic and acidic residues" evidence="2">
    <location>
        <begin position="195"/>
        <end position="205"/>
    </location>
</feature>
<protein>
    <submittedName>
        <fullName evidence="3">(Atlantic silverside) hypothetical protein</fullName>
    </submittedName>
</protein>
<feature type="region of interest" description="Disordered" evidence="2">
    <location>
        <begin position="160"/>
        <end position="214"/>
    </location>
</feature>
<comment type="caution">
    <text evidence="3">The sequence shown here is derived from an EMBL/GenBank/DDBJ whole genome shotgun (WGS) entry which is preliminary data.</text>
</comment>
<name>A0A8S4BGR7_9TELE</name>
<dbReference type="PANTHER" id="PTHR14965:SF9">
    <property type="entry name" value="APOPTOSIS FACILITATOR BCL-2-LIKE PROTEIN 14"/>
    <property type="match status" value="1"/>
</dbReference>
<sequence length="462" mass="52353">MTAVNEVYSDPNPFTGRFRPEFMLLTQGRLAIQIRNCLRNSYPAQPSRNRKQVRLTCSLERKQVKNSTSPAPNDDGSHRQVREEARRVQIRREFESDFSPGEKPVMERQAGKQRPAHGQLISVPHKDTIRLLEVYIKRSVSLNDGAAREIRGERKRKWVTVAPKQRRSSSDPSLHLAEAPCRNGPAFVPDIPTEQPEKPSVEAKKATKKKSKKSKKPSFWKSVVGFFSRKSNEDKEEEPSADVFDGSDAVSADRPATPVTLPKRSSSKKTLKRKFSKKRLSFIRPNRPGKDLNPADITGVEAVVSVEPTYSYYEKVSEELERIVHEVKVNEEVETLSDEEVINRIVALTKSQGDAIDDKLKENPTLSNFFQGMTYSSFQRLADEYLEKETTPTHSTPHSTPSVLPTAPELVKLAFTLDFTARIAGLSRQNICHITGLGNRYLQDRFQYTQACTDHPWSDCDD</sequence>
<dbReference type="GO" id="GO:2001236">
    <property type="term" value="P:regulation of extrinsic apoptotic signaling pathway"/>
    <property type="evidence" value="ECO:0007669"/>
    <property type="project" value="TreeGrafter"/>
</dbReference>
<evidence type="ECO:0000256" key="1">
    <source>
        <dbReference type="ARBA" id="ARBA00022703"/>
    </source>
</evidence>
<feature type="region of interest" description="Disordered" evidence="2">
    <location>
        <begin position="231"/>
        <end position="270"/>
    </location>
</feature>
<evidence type="ECO:0000256" key="2">
    <source>
        <dbReference type="SAM" id="MobiDB-lite"/>
    </source>
</evidence>
<dbReference type="PANTHER" id="PTHR14965">
    <property type="entry name" value="SI:CH73-248E21.1"/>
    <property type="match status" value="1"/>
</dbReference>
<keyword evidence="4" id="KW-1185">Reference proteome</keyword>